<name>A0A0W8I1N6_9MICO</name>
<comment type="caution">
    <text evidence="8">The sequence shown here is derived from an EMBL/GenBank/DDBJ whole genome shotgun (WGS) entry which is preliminary data.</text>
</comment>
<keyword evidence="4 6" id="KW-0732">Signal</keyword>
<feature type="region of interest" description="Disordered" evidence="5">
    <location>
        <begin position="26"/>
        <end position="45"/>
    </location>
</feature>
<dbReference type="OrthoDB" id="9796817at2"/>
<dbReference type="PIRSF" id="PIRSF002741">
    <property type="entry name" value="MppA"/>
    <property type="match status" value="1"/>
</dbReference>
<dbReference type="GO" id="GO:0043190">
    <property type="term" value="C:ATP-binding cassette (ABC) transporter complex"/>
    <property type="evidence" value="ECO:0007669"/>
    <property type="project" value="InterPro"/>
</dbReference>
<dbReference type="STRING" id="767452.AVL62_10055"/>
<feature type="signal peptide" evidence="6">
    <location>
        <begin position="1"/>
        <end position="19"/>
    </location>
</feature>
<evidence type="ECO:0000256" key="1">
    <source>
        <dbReference type="ARBA" id="ARBA00004196"/>
    </source>
</evidence>
<dbReference type="PANTHER" id="PTHR30290:SF10">
    <property type="entry name" value="PERIPLASMIC OLIGOPEPTIDE-BINDING PROTEIN-RELATED"/>
    <property type="match status" value="1"/>
</dbReference>
<evidence type="ECO:0000256" key="6">
    <source>
        <dbReference type="SAM" id="SignalP"/>
    </source>
</evidence>
<dbReference type="AlphaFoldDB" id="A0A0W8I1N6"/>
<dbReference type="Pfam" id="PF00496">
    <property type="entry name" value="SBP_bac_5"/>
    <property type="match status" value="1"/>
</dbReference>
<evidence type="ECO:0000256" key="4">
    <source>
        <dbReference type="ARBA" id="ARBA00022729"/>
    </source>
</evidence>
<gene>
    <name evidence="8" type="ORF">AVL62_10055</name>
</gene>
<evidence type="ECO:0000256" key="5">
    <source>
        <dbReference type="SAM" id="MobiDB-lite"/>
    </source>
</evidence>
<evidence type="ECO:0000259" key="7">
    <source>
        <dbReference type="Pfam" id="PF00496"/>
    </source>
</evidence>
<comment type="similarity">
    <text evidence="2">Belongs to the bacterial solute-binding protein 5 family.</text>
</comment>
<keyword evidence="9" id="KW-1185">Reference proteome</keyword>
<dbReference type="GO" id="GO:0030313">
    <property type="term" value="C:cell envelope"/>
    <property type="evidence" value="ECO:0007669"/>
    <property type="project" value="UniProtKB-SubCell"/>
</dbReference>
<feature type="chain" id="PRO_5006943996" description="Solute-binding protein family 5 domain-containing protein" evidence="6">
    <location>
        <begin position="20"/>
        <end position="539"/>
    </location>
</feature>
<dbReference type="InterPro" id="IPR039424">
    <property type="entry name" value="SBP_5"/>
</dbReference>
<dbReference type="PANTHER" id="PTHR30290">
    <property type="entry name" value="PERIPLASMIC BINDING COMPONENT OF ABC TRANSPORTER"/>
    <property type="match status" value="1"/>
</dbReference>
<comment type="subcellular location">
    <subcellularLocation>
        <location evidence="1">Cell envelope</location>
    </subcellularLocation>
</comment>
<organism evidence="8 9">
    <name type="scientific">Serinicoccus chungangensis</name>
    <dbReference type="NCBI Taxonomy" id="767452"/>
    <lineage>
        <taxon>Bacteria</taxon>
        <taxon>Bacillati</taxon>
        <taxon>Actinomycetota</taxon>
        <taxon>Actinomycetes</taxon>
        <taxon>Micrococcales</taxon>
        <taxon>Ornithinimicrobiaceae</taxon>
        <taxon>Serinicoccus</taxon>
    </lineage>
</organism>
<evidence type="ECO:0000256" key="2">
    <source>
        <dbReference type="ARBA" id="ARBA00005695"/>
    </source>
</evidence>
<dbReference type="Gene3D" id="3.40.190.10">
    <property type="entry name" value="Periplasmic binding protein-like II"/>
    <property type="match status" value="1"/>
</dbReference>
<evidence type="ECO:0000313" key="8">
    <source>
        <dbReference type="EMBL" id="KUG51637.1"/>
    </source>
</evidence>
<dbReference type="SUPFAM" id="SSF53850">
    <property type="entry name" value="Periplasmic binding protein-like II"/>
    <property type="match status" value="1"/>
</dbReference>
<evidence type="ECO:0000313" key="9">
    <source>
        <dbReference type="Proteomes" id="UP000054837"/>
    </source>
</evidence>
<dbReference type="GO" id="GO:0015833">
    <property type="term" value="P:peptide transport"/>
    <property type="evidence" value="ECO:0007669"/>
    <property type="project" value="TreeGrafter"/>
</dbReference>
<dbReference type="GO" id="GO:0042597">
    <property type="term" value="C:periplasmic space"/>
    <property type="evidence" value="ECO:0007669"/>
    <property type="project" value="UniProtKB-ARBA"/>
</dbReference>
<dbReference type="PROSITE" id="PS51257">
    <property type="entry name" value="PROKAR_LIPOPROTEIN"/>
    <property type="match status" value="1"/>
</dbReference>
<dbReference type="EMBL" id="LQBL01000032">
    <property type="protein sequence ID" value="KUG51637.1"/>
    <property type="molecule type" value="Genomic_DNA"/>
</dbReference>
<proteinExistence type="inferred from homology"/>
<dbReference type="GO" id="GO:1904680">
    <property type="term" value="F:peptide transmembrane transporter activity"/>
    <property type="evidence" value="ECO:0007669"/>
    <property type="project" value="TreeGrafter"/>
</dbReference>
<accession>A0A0W8I1N6</accession>
<dbReference type="InterPro" id="IPR030678">
    <property type="entry name" value="Peptide/Ni-bd"/>
</dbReference>
<feature type="domain" description="Solute-binding protein family 5" evidence="7">
    <location>
        <begin position="90"/>
        <end position="453"/>
    </location>
</feature>
<reference evidence="8 9" key="1">
    <citation type="submission" date="2015-12" db="EMBL/GenBank/DDBJ databases">
        <title>Serinicoccus chungangenesis strain CD08_5 genome sequencing and assembly.</title>
        <authorList>
            <person name="Chander A.M."/>
            <person name="Kaur G."/>
            <person name="Nair G.R."/>
            <person name="Dhawan D.K."/>
            <person name="Kochhar R.K."/>
            <person name="Mayilraj S."/>
            <person name="Bhadada S.K."/>
        </authorList>
    </citation>
    <scope>NUCLEOTIDE SEQUENCE [LARGE SCALE GENOMIC DNA]</scope>
    <source>
        <strain evidence="8 9">CD08_5</strain>
    </source>
</reference>
<evidence type="ECO:0000256" key="3">
    <source>
        <dbReference type="ARBA" id="ARBA00022448"/>
    </source>
</evidence>
<sequence>MHRSAKTLAIAAATATVLAACTGGGGEGGGTETDDAGQPSAAPVDDGSFVLGVGNDPGNLDPSMTVLSVTRTVSRLSYDTLVHQRQDGSFVSQLATDWQVGPQEIEFTLDPDVTCSDGSPLTATDVKDNLDYITDPENQSPLLGVFVPAGLTTEADDDAGTVTVTAPEPNAFLLNGFTNVFILCRSGLDDHDALAQETHGTGPWVLSEAVADDHYTYTRRADYAWGPDGTSLEGEGVPEEVVVRVIANPTTLTNLVLSGEVNAATVIGADADRLDSEGVEKIELRSPQGEFVFNQAEGQPGSDPEVRQALLQALNIEALATVATGREDAQSVGLVTTEPKPCQGDTVSGNLPTYDSAAAAAALDAAGWSAGPDGVRAKDGEPLAMTFIYPAATGDSVAAAAELVEQMWREVGADVTLQSVTSTQLNEVLFATGDWDAGWVPITVSLPSQLVPFFSGPAAPDGTNFGHLDNATYNERSTEALATGDTETACELWNEAETALISEGDVVPMFDAVAGTYLSGGTLEYPGGELDGSSLRLGQ</sequence>
<keyword evidence="3" id="KW-0813">Transport</keyword>
<dbReference type="InterPro" id="IPR000914">
    <property type="entry name" value="SBP_5_dom"/>
</dbReference>
<protein>
    <recommendedName>
        <fullName evidence="7">Solute-binding protein family 5 domain-containing protein</fullName>
    </recommendedName>
</protein>
<dbReference type="Proteomes" id="UP000054837">
    <property type="component" value="Unassembled WGS sequence"/>
</dbReference>
<dbReference type="Gene3D" id="3.10.105.10">
    <property type="entry name" value="Dipeptide-binding Protein, Domain 3"/>
    <property type="match status" value="1"/>
</dbReference>
<dbReference type="RefSeq" id="WP_058892534.1">
    <property type="nucleotide sequence ID" value="NZ_LQBL01000032.1"/>
</dbReference>